<reference evidence="1 2" key="1">
    <citation type="submission" date="2021-03" db="EMBL/GenBank/DDBJ databases">
        <title>Genomic and phenotypic characterization of Chloracidobacterium isolates provides evidence for multiple species.</title>
        <authorList>
            <person name="Saini M.K."/>
            <person name="Costas A.M.G."/>
            <person name="Tank M."/>
            <person name="Bryant D.A."/>
        </authorList>
    </citation>
    <scope>NUCLEOTIDE SEQUENCE [LARGE SCALE GENOMIC DNA]</scope>
    <source>
        <strain evidence="1 2">N</strain>
    </source>
</reference>
<dbReference type="RefSeq" id="WP_211423606.1">
    <property type="nucleotide sequence ID" value="NZ_CP072643.1"/>
</dbReference>
<proteinExistence type="predicted"/>
<keyword evidence="2" id="KW-1185">Reference proteome</keyword>
<dbReference type="InterPro" id="IPR019089">
    <property type="entry name" value="Cas_GSU0054"/>
</dbReference>
<dbReference type="Proteomes" id="UP000677668">
    <property type="component" value="Chromosome 2"/>
</dbReference>
<sequence>MTNATIIQVELLSGRYHAHVWGESQFAMAGPEWPPSPWRLLRALASAWFCAQPVLSSEVDRDDLLQALGRSDAPEIWLPRTSVHEIRYYQPVRLGASDRVPHHDHFAVPEGGRFWFRFEKALQPDQRALLAKLLERLRYFGRSESRARLRLVNYNEPPAGVFRVMPRSGIQPGIQPTSPTEYRRVLCTTSGFWASDLWLLRRDEETRKKETRKNGYPLHLVDELINEKMPLPCGARWVEYAVPAEALVHEIRPRVSAPPAKPSVNVAEIRFRLNRRIPIPLRYVVAVARAFRDAAVEAHRDRTGQMSLILSGRELDGTVARGHQHAYYLPRPRAGAVTLDELLVRVPGGKLTQEELDALLGVGRIRVGGRSYPITVVPEAVVASAKPAPEARQWQSVTPFLPPLRHRQGREETRVDRQAIACAEKVCGRRPAHVESLSGPGGLGCVSPVLAHEYGTGGRGWTLTTRLGFWLQLTFDEPVSLDRPLGADAHFGAGQFAPVDQSEET</sequence>
<gene>
    <name evidence="1" type="primary">cas5u6u</name>
    <name evidence="1" type="ORF">J8C05_15355</name>
</gene>
<dbReference type="NCBIfam" id="TIGR02165">
    <property type="entry name" value="cas5_6_GSU0054"/>
    <property type="match status" value="1"/>
</dbReference>
<dbReference type="EMBL" id="CP072643">
    <property type="protein sequence ID" value="QUV95380.1"/>
    <property type="molecule type" value="Genomic_DNA"/>
</dbReference>
<evidence type="ECO:0000313" key="1">
    <source>
        <dbReference type="EMBL" id="QUV95380.1"/>
    </source>
</evidence>
<protein>
    <submittedName>
        <fullName evidence="1">Type I-U CRISPR-associated protein Cas5/Cas6</fullName>
    </submittedName>
</protein>
<accession>A0ABX8B312</accession>
<name>A0ABX8B312_9BACT</name>
<evidence type="ECO:0000313" key="2">
    <source>
        <dbReference type="Proteomes" id="UP000677668"/>
    </source>
</evidence>
<organism evidence="1 2">
    <name type="scientific">Chloracidobacterium sp. N</name>
    <dbReference type="NCBI Taxonomy" id="2821540"/>
    <lineage>
        <taxon>Bacteria</taxon>
        <taxon>Pseudomonadati</taxon>
        <taxon>Acidobacteriota</taxon>
        <taxon>Terriglobia</taxon>
        <taxon>Terriglobales</taxon>
        <taxon>Acidobacteriaceae</taxon>
        <taxon>Chloracidobacterium</taxon>
        <taxon>Chloracidobacterium aggregatum</taxon>
    </lineage>
</organism>